<dbReference type="Proteomes" id="UP000228495">
    <property type="component" value="Unassembled WGS sequence"/>
</dbReference>
<gene>
    <name evidence="1" type="ORF">COX05_00855</name>
</gene>
<comment type="caution">
    <text evidence="1">The sequence shown here is derived from an EMBL/GenBank/DDBJ whole genome shotgun (WGS) entry which is preliminary data.</text>
</comment>
<evidence type="ECO:0000313" key="1">
    <source>
        <dbReference type="EMBL" id="PIP56833.1"/>
    </source>
</evidence>
<proteinExistence type="predicted"/>
<dbReference type="AlphaFoldDB" id="A0A2H0BGN5"/>
<accession>A0A2H0BGN5</accession>
<protein>
    <submittedName>
        <fullName evidence="1">Uncharacterized protein</fullName>
    </submittedName>
</protein>
<sequence>MPQENIKNDVNNTKYDSIDDNSSTSFLPIQNAPIDKKAKNPWVPITLILGASFIFTQFYDIQFTKKSNSTSTDATVNTGSTINSKSSVDTTNIQNEVLPVDGVVLPIKWGDIGKKMIDSGVIDEDKFRQLFGETISVDQEKLLTGVWTDEVILNQENSRFFLDVLWAFGLGNKNPILTEGEMTNEQYGGAGNFASTGGWTLANGDAMDHYSMHTFVTLTSEQQELVDQVSRGIFRPCCGNSTHFPDCNHGMAMLGLLQLLSANGATKDEMFETALGVNSLWFPQTYIDLAMYFQEQGQDWKDVDPATVLGQEYSSAQGYQATRAKIQSLPKPQSSGGGCGA</sequence>
<evidence type="ECO:0000313" key="2">
    <source>
        <dbReference type="Proteomes" id="UP000228495"/>
    </source>
</evidence>
<organism evidence="1 2">
    <name type="scientific">candidate division WWE3 bacterium CG22_combo_CG10-13_8_21_14_all_39_12</name>
    <dbReference type="NCBI Taxonomy" id="1975094"/>
    <lineage>
        <taxon>Bacteria</taxon>
        <taxon>Katanobacteria</taxon>
    </lineage>
</organism>
<name>A0A2H0BGN5_UNCKA</name>
<reference evidence="1 2" key="1">
    <citation type="submission" date="2017-09" db="EMBL/GenBank/DDBJ databases">
        <title>Depth-based differentiation of microbial function through sediment-hosted aquifers and enrichment of novel symbionts in the deep terrestrial subsurface.</title>
        <authorList>
            <person name="Probst A.J."/>
            <person name="Ladd B."/>
            <person name="Jarett J.K."/>
            <person name="Geller-Mcgrath D.E."/>
            <person name="Sieber C.M."/>
            <person name="Emerson J.B."/>
            <person name="Anantharaman K."/>
            <person name="Thomas B.C."/>
            <person name="Malmstrom R."/>
            <person name="Stieglmeier M."/>
            <person name="Klingl A."/>
            <person name="Woyke T."/>
            <person name="Ryan C.M."/>
            <person name="Banfield J.F."/>
        </authorList>
    </citation>
    <scope>NUCLEOTIDE SEQUENCE [LARGE SCALE GENOMIC DNA]</scope>
    <source>
        <strain evidence="1">CG22_combo_CG10-13_8_21_14_all_39_12</strain>
    </source>
</reference>
<dbReference type="EMBL" id="PCSU01000012">
    <property type="protein sequence ID" value="PIP56833.1"/>
    <property type="molecule type" value="Genomic_DNA"/>
</dbReference>